<dbReference type="Pfam" id="PF20414">
    <property type="entry name" value="DUF6698"/>
    <property type="match status" value="1"/>
</dbReference>
<comment type="caution">
    <text evidence="1">The sequence shown here is derived from an EMBL/GenBank/DDBJ whole genome shotgun (WGS) entry which is preliminary data.</text>
</comment>
<dbReference type="Proteomes" id="UP000310158">
    <property type="component" value="Unassembled WGS sequence"/>
</dbReference>
<dbReference type="OrthoDB" id="3220614at2759"/>
<reference evidence="1 2" key="1">
    <citation type="submission" date="2019-02" db="EMBL/GenBank/DDBJ databases">
        <title>Genome sequencing of the rare red list fungi Bondarzewia mesenterica.</title>
        <authorList>
            <person name="Buettner E."/>
            <person name="Kellner H."/>
        </authorList>
    </citation>
    <scope>NUCLEOTIDE SEQUENCE [LARGE SCALE GENOMIC DNA]</scope>
    <source>
        <strain evidence="1 2">DSM 108281</strain>
    </source>
</reference>
<proteinExistence type="predicted"/>
<gene>
    <name evidence="1" type="ORF">EW146_g2477</name>
</gene>
<name>A0A4S4M211_9AGAM</name>
<dbReference type="InterPro" id="IPR046521">
    <property type="entry name" value="DUF6698"/>
</dbReference>
<keyword evidence="2" id="KW-1185">Reference proteome</keyword>
<dbReference type="EMBL" id="SGPL01000073">
    <property type="protein sequence ID" value="THH18527.1"/>
    <property type="molecule type" value="Genomic_DNA"/>
</dbReference>
<protein>
    <submittedName>
        <fullName evidence="1">Uncharacterized protein</fullName>
    </submittedName>
</protein>
<dbReference type="AlphaFoldDB" id="A0A4S4M211"/>
<evidence type="ECO:0000313" key="1">
    <source>
        <dbReference type="EMBL" id="THH18527.1"/>
    </source>
</evidence>
<evidence type="ECO:0000313" key="2">
    <source>
        <dbReference type="Proteomes" id="UP000310158"/>
    </source>
</evidence>
<organism evidence="1 2">
    <name type="scientific">Bondarzewia mesenterica</name>
    <dbReference type="NCBI Taxonomy" id="1095465"/>
    <lineage>
        <taxon>Eukaryota</taxon>
        <taxon>Fungi</taxon>
        <taxon>Dikarya</taxon>
        <taxon>Basidiomycota</taxon>
        <taxon>Agaricomycotina</taxon>
        <taxon>Agaricomycetes</taxon>
        <taxon>Russulales</taxon>
        <taxon>Bondarzewiaceae</taxon>
        <taxon>Bondarzewia</taxon>
    </lineage>
</organism>
<sequence>MPLCRVLQKLLDGQIQVTAEDLPTFLYEGENFDPDDPEKGLLHGELIVRIWRHMFQSLSANLKHNVGNKSTRIKARQAKLNDLVEVTPRTIAYAALMTHWALCSSDDWCIEDTEFMREDFFKIIVDLFTQNSDSEWHKLTLQWWNKLALESQLASNPHLAQPCPRPPFCLPFKPIDLSKIENEKIVNQKKRENPSNQAKRARTVPLKWKRKRGNEKGSKCSTRKNGKARECSVRMNGKNMMLFPVVITVVLNVHLP</sequence>
<accession>A0A4S4M211</accession>